<reference evidence="8 9" key="2">
    <citation type="submission" date="2024-10" db="EMBL/GenBank/DDBJ databases">
        <authorList>
            <person name="Ryan C."/>
        </authorList>
    </citation>
    <scope>NUCLEOTIDE SEQUENCE [LARGE SCALE GENOMIC DNA]</scope>
</reference>
<organism evidence="8 9">
    <name type="scientific">Urochloa decumbens</name>
    <dbReference type="NCBI Taxonomy" id="240449"/>
    <lineage>
        <taxon>Eukaryota</taxon>
        <taxon>Viridiplantae</taxon>
        <taxon>Streptophyta</taxon>
        <taxon>Embryophyta</taxon>
        <taxon>Tracheophyta</taxon>
        <taxon>Spermatophyta</taxon>
        <taxon>Magnoliopsida</taxon>
        <taxon>Liliopsida</taxon>
        <taxon>Poales</taxon>
        <taxon>Poaceae</taxon>
        <taxon>PACMAD clade</taxon>
        <taxon>Panicoideae</taxon>
        <taxon>Panicodae</taxon>
        <taxon>Paniceae</taxon>
        <taxon>Melinidinae</taxon>
        <taxon>Urochloa</taxon>
    </lineage>
</organism>
<dbReference type="InterPro" id="IPR045176">
    <property type="entry name" value="Got1"/>
</dbReference>
<dbReference type="PANTHER" id="PTHR21493:SF244">
    <property type="entry name" value="OS07G0593400 PROTEIN"/>
    <property type="match status" value="1"/>
</dbReference>
<keyword evidence="2 7" id="KW-0812">Transmembrane</keyword>
<name>A0ABC9FCI6_9POAL</name>
<proteinExistence type="inferred from homology"/>
<dbReference type="AlphaFoldDB" id="A0ABC9FCI6"/>
<dbReference type="Pfam" id="PF04178">
    <property type="entry name" value="Got1"/>
    <property type="match status" value="1"/>
</dbReference>
<comment type="similarity">
    <text evidence="6">Belongs to the GOT1 family.</text>
</comment>
<accession>A0ABC9FCI6</accession>
<evidence type="ECO:0000256" key="6">
    <source>
        <dbReference type="ARBA" id="ARBA00025799"/>
    </source>
</evidence>
<feature type="transmembrane region" description="Helical" evidence="7">
    <location>
        <begin position="12"/>
        <end position="32"/>
    </location>
</feature>
<gene>
    <name evidence="8" type="ORF">URODEC1_LOCUS103708</name>
</gene>
<protein>
    <submittedName>
        <fullName evidence="8">Uncharacterized protein</fullName>
    </submittedName>
</protein>
<dbReference type="InterPro" id="IPR007305">
    <property type="entry name" value="Vesicle_transpt_Got1/SFT2"/>
</dbReference>
<evidence type="ECO:0000256" key="3">
    <source>
        <dbReference type="ARBA" id="ARBA00022989"/>
    </source>
</evidence>
<keyword evidence="3 7" id="KW-1133">Transmembrane helix</keyword>
<keyword evidence="9" id="KW-1185">Reference proteome</keyword>
<keyword evidence="5 7" id="KW-0472">Membrane</keyword>
<feature type="transmembrane region" description="Helical" evidence="7">
    <location>
        <begin position="38"/>
        <end position="58"/>
    </location>
</feature>
<evidence type="ECO:0000256" key="5">
    <source>
        <dbReference type="ARBA" id="ARBA00023136"/>
    </source>
</evidence>
<evidence type="ECO:0000256" key="4">
    <source>
        <dbReference type="ARBA" id="ARBA00023034"/>
    </source>
</evidence>
<dbReference type="GO" id="GO:0000139">
    <property type="term" value="C:Golgi membrane"/>
    <property type="evidence" value="ECO:0007669"/>
    <property type="project" value="UniProtKB-SubCell"/>
</dbReference>
<keyword evidence="4" id="KW-0333">Golgi apparatus</keyword>
<reference evidence="9" key="1">
    <citation type="submission" date="2024-06" db="EMBL/GenBank/DDBJ databases">
        <authorList>
            <person name="Ryan C."/>
        </authorList>
    </citation>
    <scope>NUCLEOTIDE SEQUENCE [LARGE SCALE GENOMIC DNA]</scope>
</reference>
<evidence type="ECO:0000313" key="9">
    <source>
        <dbReference type="Proteomes" id="UP001497457"/>
    </source>
</evidence>
<comment type="subcellular location">
    <subcellularLocation>
        <location evidence="1">Golgi apparatus membrane</location>
        <topology evidence="1">Multi-pass membrane protein</topology>
    </subcellularLocation>
</comment>
<dbReference type="Proteomes" id="UP001497457">
    <property type="component" value="Chromosome 6rd"/>
</dbReference>
<evidence type="ECO:0000256" key="2">
    <source>
        <dbReference type="ARBA" id="ARBA00022692"/>
    </source>
</evidence>
<evidence type="ECO:0000313" key="8">
    <source>
        <dbReference type="EMBL" id="CAL5071964.1"/>
    </source>
</evidence>
<evidence type="ECO:0000256" key="1">
    <source>
        <dbReference type="ARBA" id="ARBA00004653"/>
    </source>
</evidence>
<feature type="transmembrane region" description="Helical" evidence="7">
    <location>
        <begin position="70"/>
        <end position="87"/>
    </location>
</feature>
<dbReference type="EMBL" id="OZ075116">
    <property type="protein sequence ID" value="CAL5071964.1"/>
    <property type="molecule type" value="Genomic_DNA"/>
</dbReference>
<evidence type="ECO:0000256" key="7">
    <source>
        <dbReference type="SAM" id="Phobius"/>
    </source>
</evidence>
<sequence length="195" mass="21201">MVSFEMSDRKKIGLGLTGFGVLFSFLGIIMLFDKGFLAMGNILFVSGVLLTIGLKPTVQFFTKPKNHKGSISFGFGFFLVLIGWPALGMMVESYGFIMLFSGFWPTAAVYLQKSPSFGWIFHHPFVTSVRSSCTTKKLKSVSCAFPLVLFFPSSLVFTACSNFVADHSVQGETGSGVIRLAAGSSPKHVKSPVQK</sequence>
<dbReference type="PANTHER" id="PTHR21493">
    <property type="entry name" value="CGI-141-RELATED/LIPASE CONTAINING PROTEIN"/>
    <property type="match status" value="1"/>
</dbReference>